<organism evidence="6">
    <name type="scientific">marine metagenome</name>
    <dbReference type="NCBI Taxonomy" id="408172"/>
    <lineage>
        <taxon>unclassified sequences</taxon>
        <taxon>metagenomes</taxon>
        <taxon>ecological metagenomes</taxon>
    </lineage>
</organism>
<sequence length="78" mass="8576">VPRPGLLDPEGKAIQSALHSLDYPGVHDVRVGKLLYLNLEANSSDEACKLVESMCERLLANPVTEDFQIEVQEETVLA</sequence>
<dbReference type="InterPro" id="IPR036604">
    <property type="entry name" value="PurS-like_sf"/>
</dbReference>
<dbReference type="SUPFAM" id="SSF82697">
    <property type="entry name" value="PurS-like"/>
    <property type="match status" value="1"/>
</dbReference>
<dbReference type="HAMAP" id="MF_01926">
    <property type="entry name" value="PurS"/>
    <property type="match status" value="1"/>
</dbReference>
<evidence type="ECO:0000256" key="5">
    <source>
        <dbReference type="ARBA" id="ARBA00022840"/>
    </source>
</evidence>
<dbReference type="InterPro" id="IPR003850">
    <property type="entry name" value="PurS"/>
</dbReference>
<evidence type="ECO:0000256" key="2">
    <source>
        <dbReference type="ARBA" id="ARBA00022598"/>
    </source>
</evidence>
<dbReference type="PANTHER" id="PTHR34696:SF1">
    <property type="entry name" value="PHOSPHORIBOSYLFORMYLGLYCINAMIDINE SYNTHASE SUBUNIT PURS"/>
    <property type="match status" value="1"/>
</dbReference>
<reference evidence="6" key="1">
    <citation type="submission" date="2018-05" db="EMBL/GenBank/DDBJ databases">
        <authorList>
            <person name="Lanie J.A."/>
            <person name="Ng W.-L."/>
            <person name="Kazmierczak K.M."/>
            <person name="Andrzejewski T.M."/>
            <person name="Davidsen T.M."/>
            <person name="Wayne K.J."/>
            <person name="Tettelin H."/>
            <person name="Glass J.I."/>
            <person name="Rusch D."/>
            <person name="Podicherti R."/>
            <person name="Tsui H.-C.T."/>
            <person name="Winkler M.E."/>
        </authorList>
    </citation>
    <scope>NUCLEOTIDE SEQUENCE</scope>
</reference>
<protein>
    <recommendedName>
        <fullName evidence="7">Phosphoribosylformylglycinamidine synthase subunit PurS</fullName>
    </recommendedName>
</protein>
<dbReference type="GO" id="GO:0005524">
    <property type="term" value="F:ATP binding"/>
    <property type="evidence" value="ECO:0007669"/>
    <property type="project" value="UniProtKB-KW"/>
</dbReference>
<evidence type="ECO:0000256" key="4">
    <source>
        <dbReference type="ARBA" id="ARBA00022755"/>
    </source>
</evidence>
<keyword evidence="3" id="KW-0547">Nucleotide-binding</keyword>
<dbReference type="NCBIfam" id="TIGR00302">
    <property type="entry name" value="phosphoribosylformylglycinamidine synthase subunit PurS"/>
    <property type="match status" value="1"/>
</dbReference>
<dbReference type="GO" id="GO:0016874">
    <property type="term" value="F:ligase activity"/>
    <property type="evidence" value="ECO:0007669"/>
    <property type="project" value="UniProtKB-KW"/>
</dbReference>
<proteinExistence type="inferred from homology"/>
<keyword evidence="4" id="KW-0658">Purine biosynthesis</keyword>
<accession>A0A382DN17</accession>
<dbReference type="EMBL" id="UINC01040248">
    <property type="protein sequence ID" value="SVB39856.1"/>
    <property type="molecule type" value="Genomic_DNA"/>
</dbReference>
<evidence type="ECO:0000313" key="6">
    <source>
        <dbReference type="EMBL" id="SVB39856.1"/>
    </source>
</evidence>
<dbReference type="NCBIfam" id="NF004630">
    <property type="entry name" value="PRK05974.1"/>
    <property type="match status" value="1"/>
</dbReference>
<dbReference type="AlphaFoldDB" id="A0A382DN17"/>
<evidence type="ECO:0008006" key="7">
    <source>
        <dbReference type="Google" id="ProtNLM"/>
    </source>
</evidence>
<keyword evidence="1" id="KW-0963">Cytoplasm</keyword>
<dbReference type="PANTHER" id="PTHR34696">
    <property type="entry name" value="PHOSPHORIBOSYLFORMYLGLYCINAMIDINE SYNTHASE SUBUNIT PURS"/>
    <property type="match status" value="1"/>
</dbReference>
<feature type="non-terminal residue" evidence="6">
    <location>
        <position position="1"/>
    </location>
</feature>
<name>A0A382DN17_9ZZZZ</name>
<evidence type="ECO:0000256" key="1">
    <source>
        <dbReference type="ARBA" id="ARBA00022490"/>
    </source>
</evidence>
<gene>
    <name evidence="6" type="ORF">METZ01_LOCUS192710</name>
</gene>
<dbReference type="GO" id="GO:0006164">
    <property type="term" value="P:purine nucleotide biosynthetic process"/>
    <property type="evidence" value="ECO:0007669"/>
    <property type="project" value="UniProtKB-KW"/>
</dbReference>
<keyword evidence="5" id="KW-0067">ATP-binding</keyword>
<evidence type="ECO:0000256" key="3">
    <source>
        <dbReference type="ARBA" id="ARBA00022741"/>
    </source>
</evidence>
<dbReference type="Gene3D" id="3.30.1280.10">
    <property type="entry name" value="Phosphoribosylformylglycinamidine synthase subunit PurS"/>
    <property type="match status" value="1"/>
</dbReference>
<dbReference type="Pfam" id="PF02700">
    <property type="entry name" value="PurS"/>
    <property type="match status" value="1"/>
</dbReference>
<keyword evidence="2" id="KW-0436">Ligase</keyword>